<reference evidence="13" key="1">
    <citation type="journal article" date="2012" name="Nature">
        <title>The oyster genome reveals stress adaptation and complexity of shell formation.</title>
        <authorList>
            <person name="Zhang G."/>
            <person name="Fang X."/>
            <person name="Guo X."/>
            <person name="Li L."/>
            <person name="Luo R."/>
            <person name="Xu F."/>
            <person name="Yang P."/>
            <person name="Zhang L."/>
            <person name="Wang X."/>
            <person name="Qi H."/>
            <person name="Xiong Z."/>
            <person name="Que H."/>
            <person name="Xie Y."/>
            <person name="Holland P.W."/>
            <person name="Paps J."/>
            <person name="Zhu Y."/>
            <person name="Wu F."/>
            <person name="Chen Y."/>
            <person name="Wang J."/>
            <person name="Peng C."/>
            <person name="Meng J."/>
            <person name="Yang L."/>
            <person name="Liu J."/>
            <person name="Wen B."/>
            <person name="Zhang N."/>
            <person name="Huang Z."/>
            <person name="Zhu Q."/>
            <person name="Feng Y."/>
            <person name="Mount A."/>
            <person name="Hedgecock D."/>
            <person name="Xu Z."/>
            <person name="Liu Y."/>
            <person name="Domazet-Loso T."/>
            <person name="Du Y."/>
            <person name="Sun X."/>
            <person name="Zhang S."/>
            <person name="Liu B."/>
            <person name="Cheng P."/>
            <person name="Jiang X."/>
            <person name="Li J."/>
            <person name="Fan D."/>
            <person name="Wang W."/>
            <person name="Fu W."/>
            <person name="Wang T."/>
            <person name="Wang B."/>
            <person name="Zhang J."/>
            <person name="Peng Z."/>
            <person name="Li Y."/>
            <person name="Li N."/>
            <person name="Wang J."/>
            <person name="Chen M."/>
            <person name="He Y."/>
            <person name="Tan F."/>
            <person name="Song X."/>
            <person name="Zheng Q."/>
            <person name="Huang R."/>
            <person name="Yang H."/>
            <person name="Du X."/>
            <person name="Chen L."/>
            <person name="Yang M."/>
            <person name="Gaffney P.M."/>
            <person name="Wang S."/>
            <person name="Luo L."/>
            <person name="She Z."/>
            <person name="Ming Y."/>
            <person name="Huang W."/>
            <person name="Zhang S."/>
            <person name="Huang B."/>
            <person name="Zhang Y."/>
            <person name="Qu T."/>
            <person name="Ni P."/>
            <person name="Miao G."/>
            <person name="Wang J."/>
            <person name="Wang Q."/>
            <person name="Steinberg C.E."/>
            <person name="Wang H."/>
            <person name="Li N."/>
            <person name="Qian L."/>
            <person name="Zhang G."/>
            <person name="Li Y."/>
            <person name="Yang H."/>
            <person name="Liu X."/>
            <person name="Wang J."/>
            <person name="Yin Y."/>
            <person name="Wang J."/>
        </authorList>
    </citation>
    <scope>NUCLEOTIDE SEQUENCE [LARGE SCALE GENOMIC DNA]</scope>
    <source>
        <strain evidence="13">05x7-T-G4-1.051#20</strain>
    </source>
</reference>
<dbReference type="GO" id="GO:0003960">
    <property type="term" value="F:quinone reductase (NADPH) activity"/>
    <property type="evidence" value="ECO:0007669"/>
    <property type="project" value="TreeGrafter"/>
</dbReference>
<dbReference type="InterPro" id="IPR020843">
    <property type="entry name" value="ER"/>
</dbReference>
<dbReference type="GO" id="GO:0005829">
    <property type="term" value="C:cytosol"/>
    <property type="evidence" value="ECO:0007669"/>
    <property type="project" value="TreeGrafter"/>
</dbReference>
<dbReference type="CDD" id="cd08253">
    <property type="entry name" value="zeta_crystallin"/>
    <property type="match status" value="1"/>
</dbReference>
<feature type="region of interest" description="Disordered" evidence="11">
    <location>
        <begin position="484"/>
        <end position="504"/>
    </location>
</feature>
<evidence type="ECO:0000256" key="1">
    <source>
        <dbReference type="ARBA" id="ARBA00004141"/>
    </source>
</evidence>
<comment type="subcellular location">
    <subcellularLocation>
        <location evidence="2">Cytoplasm</location>
    </subcellularLocation>
    <subcellularLocation>
        <location evidence="1">Membrane</location>
        <topology evidence="1">Multi-pass membrane protein</topology>
    </subcellularLocation>
</comment>
<feature type="transmembrane region" description="Helical" evidence="12">
    <location>
        <begin position="662"/>
        <end position="685"/>
    </location>
</feature>
<sequence>MSVRSAISTIMRAIRVTEFGGPQVLKLETNVPVPRPSEDQVLIKVHAAGINPVDTYIRSGTYAVKPTLPYTPGKDVAGVVEEMGSKVKHLKKGDRVYSMAVASGGYAEYCTSASTGTKLLHSNLTFEEGAGVGIPYYTAYRALVIIGGAKPGETVLIHGASGAVGLACVQIAKSRGLHVLGTAGSEAGIDLILRNGCDAAFSHREDGYAAKIMEATSNNGPQIIIEMLANVNLEKDLEMISKRGRIVVVGNRGSVEITPRIAMQKECIVTGMLLFNASQNEMDEIDAAVSAGMRDGWVKPPIGKTYTLDQAPAAHNDVINNQGTLGRLIIKETILDRDNCQSRTTSPDDGLRGYAGQWAGTPGGGGSNLGGNNQQGGDILGEQTAPAQLPNIRSQQQTPGFPQNFQGFPQQNNFGAQGLGERGQMLLLTNGAASVLIANRDRLPRDRVRRVGVPVSLIRAFAIQPEVLLPSSLTANAISNVRTTASRRGGGGNPFLRQQPFLRRPRRPGFPPIGGNFGGRPGLPGFPGAPFGQQIPFQQQPPFLGGAGGMCFGCDIPVATVCKLRAVKVRGFLAKVEMVQGATKEITLFGIGLIIVGALSDNVVSDIETDNTKPLMDLVLFDSFAAGRLAIDLSILNIVIGTIIFVVAVVGFLGKYRGIKKLLLGCTIIIAVVFVIHIIFLALWFTMKNKVNGELKDKLIVYLKENFIEDTVTNLDPISNAWNHMFMTLDCCGVNPVESTSNDFDQTPWCTTAGSCQNNTSQIPRTCCIDVNEMTYPSAPNACHTNVTRYLRQKYVFENAKESEVDVGLPHGTPHHYIKVSLVPDAFRLCKAEVLGLRKASGTRLYYVSTKTDFRNPEEDRITSSPVD</sequence>
<dbReference type="Gene3D" id="3.90.180.10">
    <property type="entry name" value="Medium-chain alcohol dehydrogenases, catalytic domain"/>
    <property type="match status" value="1"/>
</dbReference>
<dbReference type="PANTHER" id="PTHR44154">
    <property type="entry name" value="QUINONE OXIDOREDUCTASE"/>
    <property type="match status" value="1"/>
</dbReference>
<keyword evidence="7" id="KW-0694">RNA-binding</keyword>
<keyword evidence="6" id="KW-0521">NADP</keyword>
<evidence type="ECO:0000256" key="10">
    <source>
        <dbReference type="ARBA" id="ARBA00023136"/>
    </source>
</evidence>
<dbReference type="InterPro" id="IPR013149">
    <property type="entry name" value="ADH-like_C"/>
</dbReference>
<dbReference type="SMART" id="SM00829">
    <property type="entry name" value="PKS_ER"/>
    <property type="match status" value="1"/>
</dbReference>
<dbReference type="FunFam" id="3.90.180.10:FF:000016">
    <property type="entry name" value="Quinone oxidoreductase"/>
    <property type="match status" value="1"/>
</dbReference>
<feature type="region of interest" description="Disordered" evidence="11">
    <location>
        <begin position="340"/>
        <end position="381"/>
    </location>
</feature>
<proteinExistence type="inferred from homology"/>
<evidence type="ECO:0000313" key="13">
    <source>
        <dbReference type="EMBL" id="EKC35186.1"/>
    </source>
</evidence>
<evidence type="ECO:0000256" key="5">
    <source>
        <dbReference type="ARBA" id="ARBA00022692"/>
    </source>
</evidence>
<name>K1RLI2_MAGGI</name>
<dbReference type="Pfam" id="PF08240">
    <property type="entry name" value="ADH_N"/>
    <property type="match status" value="1"/>
</dbReference>
<dbReference type="FunFam" id="3.40.50.720:FF:000244">
    <property type="entry name" value="quinone oxidoreductase"/>
    <property type="match status" value="1"/>
</dbReference>
<dbReference type="EMBL" id="JH819189">
    <property type="protein sequence ID" value="EKC35186.1"/>
    <property type="molecule type" value="Genomic_DNA"/>
</dbReference>
<evidence type="ECO:0000256" key="2">
    <source>
        <dbReference type="ARBA" id="ARBA00004496"/>
    </source>
</evidence>
<evidence type="ECO:0000256" key="3">
    <source>
        <dbReference type="ARBA" id="ARBA00010371"/>
    </source>
</evidence>
<evidence type="ECO:0000256" key="7">
    <source>
        <dbReference type="ARBA" id="ARBA00022884"/>
    </source>
</evidence>
<dbReference type="Pfam" id="PF00335">
    <property type="entry name" value="Tetraspanin"/>
    <property type="match status" value="1"/>
</dbReference>
<evidence type="ECO:0000256" key="12">
    <source>
        <dbReference type="SAM" id="Phobius"/>
    </source>
</evidence>
<keyword evidence="5 12" id="KW-0812">Transmembrane</keyword>
<evidence type="ECO:0000256" key="9">
    <source>
        <dbReference type="ARBA" id="ARBA00022990"/>
    </source>
</evidence>
<comment type="similarity">
    <text evidence="3">Belongs to the zinc-containing alcohol dehydrogenase family. Quinone oxidoreductase subfamily.</text>
</comment>
<dbReference type="AlphaFoldDB" id="K1RLI2"/>
<dbReference type="InterPro" id="IPR036291">
    <property type="entry name" value="NAD(P)-bd_dom_sf"/>
</dbReference>
<dbReference type="GO" id="GO:0070402">
    <property type="term" value="F:NADPH binding"/>
    <property type="evidence" value="ECO:0007669"/>
    <property type="project" value="TreeGrafter"/>
</dbReference>
<keyword evidence="4" id="KW-0963">Cytoplasm</keyword>
<dbReference type="Pfam" id="PF00107">
    <property type="entry name" value="ADH_zinc_N"/>
    <property type="match status" value="1"/>
</dbReference>
<protein>
    <submittedName>
        <fullName evidence="13">Quinone oxidoreductase</fullName>
    </submittedName>
</protein>
<keyword evidence="9" id="KW-0007">Acetylation</keyword>
<dbReference type="GO" id="GO:0016020">
    <property type="term" value="C:membrane"/>
    <property type="evidence" value="ECO:0007669"/>
    <property type="project" value="UniProtKB-SubCell"/>
</dbReference>
<dbReference type="InterPro" id="IPR013154">
    <property type="entry name" value="ADH-like_N"/>
</dbReference>
<keyword evidence="10 12" id="KW-0472">Membrane</keyword>
<dbReference type="PANTHER" id="PTHR44154:SF1">
    <property type="entry name" value="QUINONE OXIDOREDUCTASE"/>
    <property type="match status" value="1"/>
</dbReference>
<gene>
    <name evidence="13" type="ORF">CGI_10009498</name>
</gene>
<dbReference type="HOGENOM" id="CLU_330466_0_0_1"/>
<dbReference type="InterPro" id="IPR018499">
    <property type="entry name" value="Tetraspanin/Peripherin"/>
</dbReference>
<dbReference type="GO" id="GO:0003730">
    <property type="term" value="F:mRNA 3'-UTR binding"/>
    <property type="evidence" value="ECO:0007669"/>
    <property type="project" value="TreeGrafter"/>
</dbReference>
<evidence type="ECO:0000256" key="6">
    <source>
        <dbReference type="ARBA" id="ARBA00022857"/>
    </source>
</evidence>
<dbReference type="SUPFAM" id="SSF48652">
    <property type="entry name" value="Tetraspanin"/>
    <property type="match status" value="1"/>
</dbReference>
<dbReference type="SUPFAM" id="SSF51735">
    <property type="entry name" value="NAD(P)-binding Rossmann-fold domains"/>
    <property type="match status" value="1"/>
</dbReference>
<dbReference type="InterPro" id="IPR051603">
    <property type="entry name" value="Zinc-ADH_QOR/CCCR"/>
</dbReference>
<evidence type="ECO:0000256" key="4">
    <source>
        <dbReference type="ARBA" id="ARBA00022490"/>
    </source>
</evidence>
<dbReference type="Gene3D" id="3.40.50.720">
    <property type="entry name" value="NAD(P)-binding Rossmann-like Domain"/>
    <property type="match status" value="1"/>
</dbReference>
<organism evidence="13">
    <name type="scientific">Magallana gigas</name>
    <name type="common">Pacific oyster</name>
    <name type="synonym">Crassostrea gigas</name>
    <dbReference type="NCBI Taxonomy" id="29159"/>
    <lineage>
        <taxon>Eukaryota</taxon>
        <taxon>Metazoa</taxon>
        <taxon>Spiralia</taxon>
        <taxon>Lophotrochozoa</taxon>
        <taxon>Mollusca</taxon>
        <taxon>Bivalvia</taxon>
        <taxon>Autobranchia</taxon>
        <taxon>Pteriomorphia</taxon>
        <taxon>Ostreida</taxon>
        <taxon>Ostreoidea</taxon>
        <taxon>Ostreidae</taxon>
        <taxon>Magallana</taxon>
    </lineage>
</organism>
<accession>K1RLI2</accession>
<dbReference type="InterPro" id="IPR008952">
    <property type="entry name" value="Tetraspanin_EC2_sf"/>
</dbReference>
<keyword evidence="8 12" id="KW-1133">Transmembrane helix</keyword>
<dbReference type="InterPro" id="IPR011032">
    <property type="entry name" value="GroES-like_sf"/>
</dbReference>
<dbReference type="InParanoid" id="K1RLI2"/>
<dbReference type="SUPFAM" id="SSF50129">
    <property type="entry name" value="GroES-like"/>
    <property type="match status" value="1"/>
</dbReference>
<feature type="transmembrane region" description="Helical" evidence="12">
    <location>
        <begin position="633"/>
        <end position="653"/>
    </location>
</feature>
<evidence type="ECO:0000256" key="8">
    <source>
        <dbReference type="ARBA" id="ARBA00022989"/>
    </source>
</evidence>
<evidence type="ECO:0000256" key="11">
    <source>
        <dbReference type="SAM" id="MobiDB-lite"/>
    </source>
</evidence>